<dbReference type="RefSeq" id="WP_078766958.1">
    <property type="nucleotide sequence ID" value="NZ_FUXZ01000014.1"/>
</dbReference>
<dbReference type="STRING" id="39495.SAMN02745111_02131"/>
<evidence type="ECO:0000313" key="2">
    <source>
        <dbReference type="EMBL" id="SKA70848.1"/>
    </source>
</evidence>
<sequence>MLYDKNIREPLFDFLDEIYGTNRTLEELMIGKSRADICMITKENIIGIEIKSDADTYVRLKRQVRDYNKYFDMNIVVCGSSHGNHIKEHVPNNWGIITVEETDVNQNDSADSSKSLLSTSCDFYILREPTPNPKVTMLNKLSLLWRPELVEIKDKYNLPKYDYLSKANLVLKMEEKIDHKLLQKDICETLLERDYNTIGEKIAEYHKSKNVKRRQTVKKAIKRKRRTRKKGAVKKVSK</sequence>
<proteinExistence type="predicted"/>
<organism evidence="2 3">
    <name type="scientific">Eubacterium uniforme</name>
    <dbReference type="NCBI Taxonomy" id="39495"/>
    <lineage>
        <taxon>Bacteria</taxon>
        <taxon>Bacillati</taxon>
        <taxon>Bacillota</taxon>
        <taxon>Clostridia</taxon>
        <taxon>Eubacteriales</taxon>
        <taxon>Eubacteriaceae</taxon>
        <taxon>Eubacterium</taxon>
    </lineage>
</organism>
<feature type="region of interest" description="Disordered" evidence="1">
    <location>
        <begin position="213"/>
        <end position="238"/>
    </location>
</feature>
<dbReference type="Proteomes" id="UP000190814">
    <property type="component" value="Unassembled WGS sequence"/>
</dbReference>
<dbReference type="EMBL" id="FUXZ01000014">
    <property type="protein sequence ID" value="SKA70848.1"/>
    <property type="molecule type" value="Genomic_DNA"/>
</dbReference>
<evidence type="ECO:0008006" key="4">
    <source>
        <dbReference type="Google" id="ProtNLM"/>
    </source>
</evidence>
<gene>
    <name evidence="2" type="ORF">SAMN02745111_02131</name>
</gene>
<evidence type="ECO:0000256" key="1">
    <source>
        <dbReference type="SAM" id="MobiDB-lite"/>
    </source>
</evidence>
<reference evidence="2 3" key="1">
    <citation type="submission" date="2017-02" db="EMBL/GenBank/DDBJ databases">
        <authorList>
            <person name="Peterson S.W."/>
        </authorList>
    </citation>
    <scope>NUCLEOTIDE SEQUENCE [LARGE SCALE GENOMIC DNA]</scope>
    <source>
        <strain evidence="2 3">ATCC 35992</strain>
    </source>
</reference>
<name>A0A1T4W1C6_9FIRM</name>
<dbReference type="NCBIfam" id="NF033832">
    <property type="entry name" value="sce7726_fam"/>
    <property type="match status" value="1"/>
</dbReference>
<keyword evidence="3" id="KW-1185">Reference proteome</keyword>
<accession>A0A1T4W1C6</accession>
<evidence type="ECO:0000313" key="3">
    <source>
        <dbReference type="Proteomes" id="UP000190814"/>
    </source>
</evidence>
<protein>
    <recommendedName>
        <fullName evidence="4">Sce7726 family protein</fullName>
    </recommendedName>
</protein>
<dbReference type="AlphaFoldDB" id="A0A1T4W1C6"/>
<dbReference type="InterPro" id="IPR047729">
    <property type="entry name" value="Sce7726-like"/>
</dbReference>
<dbReference type="OrthoDB" id="128875at2"/>